<keyword evidence="3 5" id="KW-1133">Transmembrane helix</keyword>
<keyword evidence="2 5" id="KW-0812">Transmembrane</keyword>
<dbReference type="EMBL" id="BAABJM010000001">
    <property type="protein sequence ID" value="GAA5041497.1"/>
    <property type="molecule type" value="Genomic_DNA"/>
</dbReference>
<dbReference type="PRINTS" id="PR01036">
    <property type="entry name" value="TCRTETB"/>
</dbReference>
<feature type="transmembrane region" description="Helical" evidence="5">
    <location>
        <begin position="189"/>
        <end position="211"/>
    </location>
</feature>
<accession>A0ABP9JQX8</accession>
<proteinExistence type="predicted"/>
<feature type="transmembrane region" description="Helical" evidence="5">
    <location>
        <begin position="450"/>
        <end position="472"/>
    </location>
</feature>
<feature type="transmembrane region" description="Helical" evidence="5">
    <location>
        <begin position="355"/>
        <end position="376"/>
    </location>
</feature>
<dbReference type="PANTHER" id="PTHR42718:SF49">
    <property type="entry name" value="EXPORT PROTEIN"/>
    <property type="match status" value="1"/>
</dbReference>
<feature type="transmembrane region" description="Helical" evidence="5">
    <location>
        <begin position="382"/>
        <end position="405"/>
    </location>
</feature>
<feature type="transmembrane region" description="Helical" evidence="5">
    <location>
        <begin position="103"/>
        <end position="130"/>
    </location>
</feature>
<dbReference type="InterPro" id="IPR036259">
    <property type="entry name" value="MFS_trans_sf"/>
</dbReference>
<feature type="transmembrane region" description="Helical" evidence="5">
    <location>
        <begin position="247"/>
        <end position="268"/>
    </location>
</feature>
<organism evidence="7 8">
    <name type="scientific">Nocardia callitridis</name>
    <dbReference type="NCBI Taxonomy" id="648753"/>
    <lineage>
        <taxon>Bacteria</taxon>
        <taxon>Bacillati</taxon>
        <taxon>Actinomycetota</taxon>
        <taxon>Actinomycetes</taxon>
        <taxon>Mycobacteriales</taxon>
        <taxon>Nocardiaceae</taxon>
        <taxon>Nocardia</taxon>
    </lineage>
</organism>
<evidence type="ECO:0000313" key="8">
    <source>
        <dbReference type="Proteomes" id="UP001500603"/>
    </source>
</evidence>
<protein>
    <submittedName>
        <fullName evidence="7">MFS transporter</fullName>
    </submittedName>
</protein>
<dbReference type="Pfam" id="PF07690">
    <property type="entry name" value="MFS_1"/>
    <property type="match status" value="1"/>
</dbReference>
<dbReference type="Gene3D" id="1.20.1250.20">
    <property type="entry name" value="MFS general substrate transporter like domains"/>
    <property type="match status" value="1"/>
</dbReference>
<feature type="domain" description="Major facilitator superfamily (MFS) profile" evidence="6">
    <location>
        <begin position="37"/>
        <end position="476"/>
    </location>
</feature>
<feature type="transmembrane region" description="Helical" evidence="5">
    <location>
        <begin position="320"/>
        <end position="343"/>
    </location>
</feature>
<gene>
    <name evidence="7" type="ORF">GCM10023318_00590</name>
</gene>
<feature type="transmembrane region" description="Helical" evidence="5">
    <location>
        <begin position="73"/>
        <end position="91"/>
    </location>
</feature>
<evidence type="ECO:0000256" key="4">
    <source>
        <dbReference type="ARBA" id="ARBA00023136"/>
    </source>
</evidence>
<evidence type="ECO:0000256" key="1">
    <source>
        <dbReference type="ARBA" id="ARBA00004651"/>
    </source>
</evidence>
<dbReference type="InterPro" id="IPR011701">
    <property type="entry name" value="MFS"/>
</dbReference>
<evidence type="ECO:0000256" key="3">
    <source>
        <dbReference type="ARBA" id="ARBA00022989"/>
    </source>
</evidence>
<sequence>MVMVPLYKTITPRFLSMTTTRRIGFSRYRTAHQHWQPLIAACLGTFLLLVYTSVVTAALPVIGTALGASYTALQWIVDSFTVALAGLLLACGAVSDALGRKRCYLVGLAVFTVATAACGLAVSVGMLIAARAVQGVAGAAMFATILPLVGLSYTGGDRARAFAVWGTVAGVASAVGIFAGGVIAQLLGWRWIFLCSLPICVVALVLGWVSLRTDQRRDTALDYPGMLSFSVAATALTYAVITGGDSGWGAPSALAGFLIAALAIAVFVRVERVGAAPILSPELFANRQLSGVLLVAFGYYFGTFGALPVLSLWLQSAGGLGPLAASCVLGTQMVVFILASSTLSARWQAVAPSRALGGSTVLIAVGCVCAATVFVVPSWAALLPALIITGFGAGIVSPIFPAVAMSSVPERLGGTAGAAANTARQLGLAWGVALCATMFGGHATTGVTDIAAPFLACAVVALISGIVGGLLLRHHRVARAATDAVAPHRDSRTSACNTAAVHPD</sequence>
<feature type="transmembrane region" description="Helical" evidence="5">
    <location>
        <begin position="136"/>
        <end position="155"/>
    </location>
</feature>
<feature type="transmembrane region" description="Helical" evidence="5">
    <location>
        <begin position="289"/>
        <end position="314"/>
    </location>
</feature>
<dbReference type="CDD" id="cd17321">
    <property type="entry name" value="MFS_MMR_MDR_like"/>
    <property type="match status" value="1"/>
</dbReference>
<dbReference type="Gene3D" id="1.20.1720.10">
    <property type="entry name" value="Multidrug resistance protein D"/>
    <property type="match status" value="1"/>
</dbReference>
<dbReference type="Proteomes" id="UP001500603">
    <property type="component" value="Unassembled WGS sequence"/>
</dbReference>
<evidence type="ECO:0000256" key="2">
    <source>
        <dbReference type="ARBA" id="ARBA00022692"/>
    </source>
</evidence>
<feature type="transmembrane region" description="Helical" evidence="5">
    <location>
        <begin position="223"/>
        <end position="241"/>
    </location>
</feature>
<evidence type="ECO:0000259" key="6">
    <source>
        <dbReference type="PROSITE" id="PS50850"/>
    </source>
</evidence>
<dbReference type="PANTHER" id="PTHR42718">
    <property type="entry name" value="MAJOR FACILITATOR SUPERFAMILY MULTIDRUG TRANSPORTER MFSC"/>
    <property type="match status" value="1"/>
</dbReference>
<reference evidence="8" key="1">
    <citation type="journal article" date="2019" name="Int. J. Syst. Evol. Microbiol.">
        <title>The Global Catalogue of Microorganisms (GCM) 10K type strain sequencing project: providing services to taxonomists for standard genome sequencing and annotation.</title>
        <authorList>
            <consortium name="The Broad Institute Genomics Platform"/>
            <consortium name="The Broad Institute Genome Sequencing Center for Infectious Disease"/>
            <person name="Wu L."/>
            <person name="Ma J."/>
        </authorList>
    </citation>
    <scope>NUCLEOTIDE SEQUENCE [LARGE SCALE GENOMIC DNA]</scope>
    <source>
        <strain evidence="8">JCM 18298</strain>
    </source>
</reference>
<dbReference type="PROSITE" id="PS50850">
    <property type="entry name" value="MFS"/>
    <property type="match status" value="1"/>
</dbReference>
<name>A0ABP9JQX8_9NOCA</name>
<comment type="caution">
    <text evidence="7">The sequence shown here is derived from an EMBL/GenBank/DDBJ whole genome shotgun (WGS) entry which is preliminary data.</text>
</comment>
<feature type="transmembrane region" description="Helical" evidence="5">
    <location>
        <begin position="426"/>
        <end position="444"/>
    </location>
</feature>
<dbReference type="SUPFAM" id="SSF103473">
    <property type="entry name" value="MFS general substrate transporter"/>
    <property type="match status" value="1"/>
</dbReference>
<dbReference type="InterPro" id="IPR020846">
    <property type="entry name" value="MFS_dom"/>
</dbReference>
<keyword evidence="4 5" id="KW-0472">Membrane</keyword>
<evidence type="ECO:0000256" key="5">
    <source>
        <dbReference type="SAM" id="Phobius"/>
    </source>
</evidence>
<keyword evidence="8" id="KW-1185">Reference proteome</keyword>
<evidence type="ECO:0000313" key="7">
    <source>
        <dbReference type="EMBL" id="GAA5041497.1"/>
    </source>
</evidence>
<feature type="transmembrane region" description="Helical" evidence="5">
    <location>
        <begin position="162"/>
        <end position="183"/>
    </location>
</feature>
<comment type="subcellular location">
    <subcellularLocation>
        <location evidence="1">Cell membrane</location>
        <topology evidence="1">Multi-pass membrane protein</topology>
    </subcellularLocation>
</comment>